<dbReference type="AlphaFoldDB" id="A0A316FMZ2"/>
<evidence type="ECO:0000256" key="1">
    <source>
        <dbReference type="SAM" id="Coils"/>
    </source>
</evidence>
<keyword evidence="2" id="KW-0732">Signal</keyword>
<dbReference type="Proteomes" id="UP000245790">
    <property type="component" value="Unassembled WGS sequence"/>
</dbReference>
<dbReference type="GO" id="GO:0015562">
    <property type="term" value="F:efflux transmembrane transporter activity"/>
    <property type="evidence" value="ECO:0007669"/>
    <property type="project" value="InterPro"/>
</dbReference>
<dbReference type="Gene3D" id="1.20.1600.10">
    <property type="entry name" value="Outer membrane efflux proteins (OEP)"/>
    <property type="match status" value="1"/>
</dbReference>
<evidence type="ECO:0000313" key="4">
    <source>
        <dbReference type="Proteomes" id="UP000245790"/>
    </source>
</evidence>
<protein>
    <submittedName>
        <fullName evidence="3">Outer membrane protein TolC</fullName>
    </submittedName>
</protein>
<name>A0A316FMZ2_9GAMM</name>
<dbReference type="EMBL" id="QGGU01000007">
    <property type="protein sequence ID" value="PWK49879.1"/>
    <property type="molecule type" value="Genomic_DNA"/>
</dbReference>
<feature type="chain" id="PRO_5016367073" evidence="2">
    <location>
        <begin position="26"/>
        <end position="412"/>
    </location>
</feature>
<dbReference type="SUPFAM" id="SSF56954">
    <property type="entry name" value="Outer membrane efflux proteins (OEP)"/>
    <property type="match status" value="1"/>
</dbReference>
<dbReference type="PANTHER" id="PTHR30203:SF24">
    <property type="entry name" value="BLR4935 PROTEIN"/>
    <property type="match status" value="1"/>
</dbReference>
<keyword evidence="1" id="KW-0175">Coiled coil</keyword>
<dbReference type="PANTHER" id="PTHR30203">
    <property type="entry name" value="OUTER MEMBRANE CATION EFFLUX PROTEIN"/>
    <property type="match status" value="1"/>
</dbReference>
<comment type="caution">
    <text evidence="3">The sequence shown here is derived from an EMBL/GenBank/DDBJ whole genome shotgun (WGS) entry which is preliminary data.</text>
</comment>
<evidence type="ECO:0000313" key="3">
    <source>
        <dbReference type="EMBL" id="PWK49879.1"/>
    </source>
</evidence>
<keyword evidence="4" id="KW-1185">Reference proteome</keyword>
<evidence type="ECO:0000256" key="2">
    <source>
        <dbReference type="SAM" id="SignalP"/>
    </source>
</evidence>
<feature type="signal peptide" evidence="2">
    <location>
        <begin position="1"/>
        <end position="25"/>
    </location>
</feature>
<dbReference type="RefSeq" id="WP_245411427.1">
    <property type="nucleotide sequence ID" value="NZ_QGGU01000007.1"/>
</dbReference>
<feature type="coiled-coil region" evidence="1">
    <location>
        <begin position="140"/>
        <end position="198"/>
    </location>
</feature>
<reference evidence="3 4" key="1">
    <citation type="submission" date="2018-05" db="EMBL/GenBank/DDBJ databases">
        <title>Genomic Encyclopedia of Type Strains, Phase IV (KMG-IV): sequencing the most valuable type-strain genomes for metagenomic binning, comparative biology and taxonomic classification.</title>
        <authorList>
            <person name="Goeker M."/>
        </authorList>
    </citation>
    <scope>NUCLEOTIDE SEQUENCE [LARGE SCALE GENOMIC DNA]</scope>
    <source>
        <strain evidence="3 4">DSM 25350</strain>
    </source>
</reference>
<gene>
    <name evidence="3" type="ORF">C8D97_10740</name>
</gene>
<dbReference type="InterPro" id="IPR010131">
    <property type="entry name" value="MdtP/NodT-like"/>
</dbReference>
<sequence length="412" mass="46710">MIRFNRPLRLFLATCMLTFPLLSHAKPSEWEVWLASQIQQHPEVIAAKEQWLGSSANADAVEQPLYNPELSSDVERIGEEDNYRLGIQQTIDWNDKRGIRQQQANYLRKVAHALFQQHLLNKTSEAVVALIEWRAANRAAAIAQSQVEQLNALLELVEKRQQAGDLGSIDAELTFLSLSRQLAQVAEVEAELQKSESRVRELLPQWSPERGGIPDDFWTSQPNTTTEQSLLKHPIVASAHARWQELKEKAKATRLDAKADPTVGFNAGQDGGESMIGLTFSIPLNVRNDFSAETRAADRTTLEAEALFQAKYRKQRYDWQASLAAWQRFEQQYERWQSVVQGRIENSAKLLERQWRSGDLSTTDYLLALSQRSESLLAGIKLEKQTRLAFTEVLQQSGQLLDVTMPSKTSTN</sequence>
<accession>A0A316FMZ2</accession>
<organism evidence="3 4">
    <name type="scientific">Pleionea mediterranea</name>
    <dbReference type="NCBI Taxonomy" id="523701"/>
    <lineage>
        <taxon>Bacteria</taxon>
        <taxon>Pseudomonadati</taxon>
        <taxon>Pseudomonadota</taxon>
        <taxon>Gammaproteobacteria</taxon>
        <taxon>Oceanospirillales</taxon>
        <taxon>Pleioneaceae</taxon>
        <taxon>Pleionea</taxon>
    </lineage>
</organism>
<proteinExistence type="predicted"/>